<name>W8YMK9_BACTU</name>
<dbReference type="Proteomes" id="UP000030682">
    <property type="component" value="Unassembled WGS sequence"/>
</dbReference>
<accession>W8YMK9</accession>
<proteinExistence type="predicted"/>
<sequence length="100" mass="11685">MIFYITLVSVYHTKHTSRSVIHNEIVFEKSITITPFSLFLMGCQLPQTSGEVKALYHQRYTIENMKRLLSFRKESHCSLMISRFTEIKINCVSLRIKGTI</sequence>
<dbReference type="HOGENOM" id="CLU_2300178_0_0_9"/>
<organism evidence="1">
    <name type="scientific">Bacillus thuringiensis DB27</name>
    <dbReference type="NCBI Taxonomy" id="1431339"/>
    <lineage>
        <taxon>Bacteria</taxon>
        <taxon>Bacillati</taxon>
        <taxon>Bacillota</taxon>
        <taxon>Bacilli</taxon>
        <taxon>Bacillales</taxon>
        <taxon>Bacillaceae</taxon>
        <taxon>Bacillus</taxon>
        <taxon>Bacillus cereus group</taxon>
    </lineage>
</organism>
<gene>
    <name evidence="1" type="ORF">BTDB27_p000319</name>
</gene>
<evidence type="ECO:0000313" key="1">
    <source>
        <dbReference type="EMBL" id="CDN39656.1"/>
    </source>
</evidence>
<dbReference type="EMBL" id="HG810024">
    <property type="protein sequence ID" value="CDN39656.1"/>
    <property type="molecule type" value="Genomic_DNA"/>
</dbReference>
<protein>
    <submittedName>
        <fullName evidence="1">Uncharacterized protein</fullName>
    </submittedName>
</protein>
<reference evidence="1" key="2">
    <citation type="submission" date="2014-01" db="EMBL/GenBank/DDBJ databases">
        <authorList>
            <person name="Aslett M."/>
        </authorList>
    </citation>
    <scope>NUCLEOTIDE SEQUENCE [LARGE SCALE GENOMIC DNA]</scope>
    <source>
        <strain evidence="1">DB27</strain>
    </source>
</reference>
<reference evidence="1" key="1">
    <citation type="submission" date="2014-01" db="EMBL/GenBank/DDBJ databases">
        <title>Draft genome sequence of highly nematicidal Bacillus thuringiensis DB27.</title>
        <authorList>
            <person name="Iatsenko I."/>
            <person name="Pickard D."/>
            <person name="Corton C."/>
            <person name="Dougan G."/>
            <person name="Sommer R.J."/>
        </authorList>
    </citation>
    <scope>NUCLEOTIDE SEQUENCE [LARGE SCALE GENOMIC DNA]</scope>
    <source>
        <strain evidence="1">DB27</strain>
    </source>
</reference>
<dbReference type="AlphaFoldDB" id="W8YMK9"/>